<keyword evidence="1" id="KW-0732">Signal</keyword>
<feature type="chain" id="PRO_5045365710" evidence="1">
    <location>
        <begin position="23"/>
        <end position="202"/>
    </location>
</feature>
<sequence length="202" mass="22813">MKTNLRFLPLFFLGFAPIVSSAQTEKPKFQYSIGGGVSVDRSNKLWGLNMTNEVNYRLGKRTSLNAGISFYQSLGNLENKEVFPGEKSMDQSSGIFITPMLKYDILQRDSGFKLAFAAGPSLQLGGQSVLFNYDYTDPENPDSFILHNKYQRIGLMMELEAEWKTKNPNIRNAASISAYGADNDFPLFINVNYKLRFNFGKK</sequence>
<evidence type="ECO:0000259" key="2">
    <source>
        <dbReference type="Pfam" id="PF13568"/>
    </source>
</evidence>
<evidence type="ECO:0000313" key="4">
    <source>
        <dbReference type="Proteomes" id="UP001201449"/>
    </source>
</evidence>
<dbReference type="InterPro" id="IPR025665">
    <property type="entry name" value="Beta-barrel_OMP_2"/>
</dbReference>
<feature type="signal peptide" evidence="1">
    <location>
        <begin position="1"/>
        <end position="22"/>
    </location>
</feature>
<name>A0ABS9BN53_9BACT</name>
<keyword evidence="4" id="KW-1185">Reference proteome</keyword>
<evidence type="ECO:0000256" key="1">
    <source>
        <dbReference type="SAM" id="SignalP"/>
    </source>
</evidence>
<dbReference type="Proteomes" id="UP001201449">
    <property type="component" value="Unassembled WGS sequence"/>
</dbReference>
<gene>
    <name evidence="3" type="ORF">L0U89_00270</name>
</gene>
<comment type="caution">
    <text evidence="3">The sequence shown here is derived from an EMBL/GenBank/DDBJ whole genome shotgun (WGS) entry which is preliminary data.</text>
</comment>
<dbReference type="Pfam" id="PF13568">
    <property type="entry name" value="OMP_b-brl_2"/>
    <property type="match status" value="1"/>
</dbReference>
<evidence type="ECO:0000313" key="3">
    <source>
        <dbReference type="EMBL" id="MCF1749486.1"/>
    </source>
</evidence>
<feature type="domain" description="Outer membrane protein beta-barrel" evidence="2">
    <location>
        <begin position="39"/>
        <end position="170"/>
    </location>
</feature>
<accession>A0ABS9BN53</accession>
<organism evidence="3 4">
    <name type="scientific">Mariniradius sediminis</name>
    <dbReference type="NCBI Taxonomy" id="2909237"/>
    <lineage>
        <taxon>Bacteria</taxon>
        <taxon>Pseudomonadati</taxon>
        <taxon>Bacteroidota</taxon>
        <taxon>Cytophagia</taxon>
        <taxon>Cytophagales</taxon>
        <taxon>Cyclobacteriaceae</taxon>
        <taxon>Mariniradius</taxon>
    </lineage>
</organism>
<dbReference type="EMBL" id="JAKEVZ010000001">
    <property type="protein sequence ID" value="MCF1749486.1"/>
    <property type="molecule type" value="Genomic_DNA"/>
</dbReference>
<dbReference type="RefSeq" id="WP_234859691.1">
    <property type="nucleotide sequence ID" value="NZ_JAKEVZ010000001.1"/>
</dbReference>
<proteinExistence type="predicted"/>
<reference evidence="3 4" key="1">
    <citation type="submission" date="2022-01" db="EMBL/GenBank/DDBJ databases">
        <title>Mariniradius saccharolyticus sp. nov., isolated from sediment of a river.</title>
        <authorList>
            <person name="Liu H."/>
        </authorList>
    </citation>
    <scope>NUCLEOTIDE SEQUENCE [LARGE SCALE GENOMIC DNA]</scope>
    <source>
        <strain evidence="3 4">RY-2</strain>
    </source>
</reference>
<protein>
    <submittedName>
        <fullName evidence="3">PorT family protein</fullName>
    </submittedName>
</protein>